<dbReference type="PROSITE" id="PS50991">
    <property type="entry name" value="PYR_CT"/>
    <property type="match status" value="1"/>
</dbReference>
<proteinExistence type="inferred from homology"/>
<dbReference type="Pfam" id="PF00682">
    <property type="entry name" value="HMGL-like"/>
    <property type="match status" value="1"/>
</dbReference>
<evidence type="ECO:0000256" key="8">
    <source>
        <dbReference type="ARBA" id="ARBA00022723"/>
    </source>
</evidence>
<evidence type="ECO:0000256" key="5">
    <source>
        <dbReference type="ARBA" id="ARBA00022430"/>
    </source>
</evidence>
<sequence length="545" mass="59572">MNQVNSNQASAANGQGKEIKRVHIFDTTLRDGEQAPGASLHPEQKIVIARQLAQLGVDVIEPGFPISSPGDFMAVQRISQEVTGVEICGFARAVKEDIDSAVRATEAAERRRLHMFLSSSNIHLDFQLRKSREQVIQIARSMVAYAKQFVDRIEFSPMDATRTGDEFLFEMIEAVIQEGATIINIPDTVGYALPEEYGAMFTRVMNNVRGGKGVEYSAHCHNDLGLAVANSLAAIQAGVTQVEVTVNGVGERAGNCSLEELVMAIETRKDAMGAVTGIQTPYIYEVSQKVSRAMSFPIAFNKPIVGRNAFQHEAGIHQDGLLKNRNTYEIMDPDRLGVPRNMIILGKHSGRHAIKHRVSQFGVNPTEEQMEALYIKFKELADLQKVVQDHQLMELIGHTVNTVLEPYTLVQAQVLTGTTGNRMASCTVKDNAEGNELVFSGTGEGPVEALVAGISQALPVHVDFTDLELYSLSSGEEANGEAIVTVSWKGNHFRGVAVHRDVLMAVAQAYMAACNQAVREYLLQEQAQGEARDSIDVGEVEITIP</sequence>
<keyword evidence="7 12" id="KW-0808">Transferase</keyword>
<evidence type="ECO:0000256" key="11">
    <source>
        <dbReference type="NCBIfam" id="TIGR00973"/>
    </source>
</evidence>
<dbReference type="SUPFAM" id="SSF110921">
    <property type="entry name" value="2-isopropylmalate synthase LeuA, allosteric (dimerisation) domain"/>
    <property type="match status" value="1"/>
</dbReference>
<keyword evidence="8" id="KW-0479">Metal-binding</keyword>
<dbReference type="NCBIfam" id="TIGR00973">
    <property type="entry name" value="leuA_bact"/>
    <property type="match status" value="1"/>
</dbReference>
<protein>
    <recommendedName>
        <fullName evidence="4 11">2-isopropylmalate synthase</fullName>
        <ecNumber evidence="3 11">2.3.3.13</ecNumber>
    </recommendedName>
</protein>
<name>A0ABT1YRZ4_9BACL</name>
<keyword evidence="9" id="KW-0464">Manganese</keyword>
<evidence type="ECO:0000256" key="12">
    <source>
        <dbReference type="RuleBase" id="RU003523"/>
    </source>
</evidence>
<dbReference type="SMART" id="SM00917">
    <property type="entry name" value="LeuA_dimer"/>
    <property type="match status" value="1"/>
</dbReference>
<dbReference type="SUPFAM" id="SSF51569">
    <property type="entry name" value="Aldolase"/>
    <property type="match status" value="1"/>
</dbReference>
<dbReference type="NCBIfam" id="NF002086">
    <property type="entry name" value="PRK00915.1-3"/>
    <property type="match status" value="1"/>
</dbReference>
<dbReference type="Pfam" id="PF08502">
    <property type="entry name" value="LeuA_dimer"/>
    <property type="match status" value="1"/>
</dbReference>
<feature type="domain" description="Pyruvate carboxyltransferase" evidence="13">
    <location>
        <begin position="22"/>
        <end position="284"/>
    </location>
</feature>
<dbReference type="PANTHER" id="PTHR10277">
    <property type="entry name" value="HOMOCITRATE SYNTHASE-RELATED"/>
    <property type="match status" value="1"/>
</dbReference>
<dbReference type="EMBL" id="JANQBD010000034">
    <property type="protein sequence ID" value="MCR8635947.1"/>
    <property type="molecule type" value="Genomic_DNA"/>
</dbReference>
<keyword evidence="6" id="KW-0028">Amino-acid biosynthesis</keyword>
<keyword evidence="15" id="KW-1185">Reference proteome</keyword>
<evidence type="ECO:0000313" key="14">
    <source>
        <dbReference type="EMBL" id="MCR8635947.1"/>
    </source>
</evidence>
<evidence type="ECO:0000256" key="6">
    <source>
        <dbReference type="ARBA" id="ARBA00022605"/>
    </source>
</evidence>
<keyword evidence="5" id="KW-0432">Leucine biosynthesis</keyword>
<evidence type="ECO:0000256" key="1">
    <source>
        <dbReference type="ARBA" id="ARBA00004689"/>
    </source>
</evidence>
<dbReference type="InterPro" id="IPR000891">
    <property type="entry name" value="PYR_CT"/>
</dbReference>
<dbReference type="EC" id="2.3.3.13" evidence="3 11"/>
<evidence type="ECO:0000259" key="13">
    <source>
        <dbReference type="PROSITE" id="PS50991"/>
    </source>
</evidence>
<dbReference type="PROSITE" id="PS00815">
    <property type="entry name" value="AIPM_HOMOCIT_SYNTH_1"/>
    <property type="match status" value="1"/>
</dbReference>
<comment type="pathway">
    <text evidence="1">Amino-acid biosynthesis; L-leucine biosynthesis; L-leucine from 3-methyl-2-oxobutanoate: step 1/4.</text>
</comment>
<dbReference type="InterPro" id="IPR013785">
    <property type="entry name" value="Aldolase_TIM"/>
</dbReference>
<evidence type="ECO:0000256" key="10">
    <source>
        <dbReference type="ARBA" id="ARBA00023304"/>
    </source>
</evidence>
<dbReference type="InterPro" id="IPR013709">
    <property type="entry name" value="2-isopropylmalate_synth_dimer"/>
</dbReference>
<organism evidence="14 15">
    <name type="scientific">Paenibacillus radicis</name>
    <name type="common">ex Xue et al. 2023</name>
    <dbReference type="NCBI Taxonomy" id="2972489"/>
    <lineage>
        <taxon>Bacteria</taxon>
        <taxon>Bacillati</taxon>
        <taxon>Bacillota</taxon>
        <taxon>Bacilli</taxon>
        <taxon>Bacillales</taxon>
        <taxon>Paenibacillaceae</taxon>
        <taxon>Paenibacillus</taxon>
    </lineage>
</organism>
<evidence type="ECO:0000256" key="7">
    <source>
        <dbReference type="ARBA" id="ARBA00022679"/>
    </source>
</evidence>
<dbReference type="RefSeq" id="WP_258217546.1">
    <property type="nucleotide sequence ID" value="NZ_JANQBD010000034.1"/>
</dbReference>
<dbReference type="InterPro" id="IPR005671">
    <property type="entry name" value="LeuA_bact_synth"/>
</dbReference>
<dbReference type="PANTHER" id="PTHR10277:SF9">
    <property type="entry name" value="2-ISOPROPYLMALATE SYNTHASE 1, CHLOROPLASTIC-RELATED"/>
    <property type="match status" value="1"/>
</dbReference>
<dbReference type="Gene3D" id="3.30.160.270">
    <property type="match status" value="1"/>
</dbReference>
<dbReference type="InterPro" id="IPR002034">
    <property type="entry name" value="AIPM/Hcit_synth_CS"/>
</dbReference>
<dbReference type="InterPro" id="IPR036230">
    <property type="entry name" value="LeuA_allosteric_dom_sf"/>
</dbReference>
<dbReference type="Gene3D" id="3.20.20.70">
    <property type="entry name" value="Aldolase class I"/>
    <property type="match status" value="1"/>
</dbReference>
<dbReference type="GO" id="GO:0003852">
    <property type="term" value="F:2-isopropylmalate synthase activity"/>
    <property type="evidence" value="ECO:0007669"/>
    <property type="project" value="UniProtKB-EC"/>
</dbReference>
<dbReference type="Gene3D" id="1.10.238.260">
    <property type="match status" value="1"/>
</dbReference>
<comment type="caution">
    <text evidence="14">The sequence shown here is derived from an EMBL/GenBank/DDBJ whole genome shotgun (WGS) entry which is preliminary data.</text>
</comment>
<gene>
    <name evidence="14" type="ORF">NV381_32625</name>
</gene>
<accession>A0ABT1YRZ4</accession>
<reference evidence="14 15" key="1">
    <citation type="submission" date="2022-08" db="EMBL/GenBank/DDBJ databases">
        <title>Paenibacillus endoradicis sp. nov., Paenibacillus radicibacter sp. nov and Paenibacillus pararadicis sp. nov., three cold-adapted plant growth-promoting bacteria isolated from root of Larix gmelinii in Great Khingan.</title>
        <authorList>
            <person name="Xue H."/>
        </authorList>
    </citation>
    <scope>NUCLEOTIDE SEQUENCE [LARGE SCALE GENOMIC DNA]</scope>
    <source>
        <strain evidence="14 15">N5-1-1-5</strain>
    </source>
</reference>
<evidence type="ECO:0000256" key="2">
    <source>
        <dbReference type="ARBA" id="ARBA00009396"/>
    </source>
</evidence>
<dbReference type="Proteomes" id="UP001300012">
    <property type="component" value="Unassembled WGS sequence"/>
</dbReference>
<evidence type="ECO:0000256" key="3">
    <source>
        <dbReference type="ARBA" id="ARBA00012973"/>
    </source>
</evidence>
<evidence type="ECO:0000256" key="4">
    <source>
        <dbReference type="ARBA" id="ARBA00018198"/>
    </source>
</evidence>
<evidence type="ECO:0000256" key="9">
    <source>
        <dbReference type="ARBA" id="ARBA00023211"/>
    </source>
</evidence>
<dbReference type="CDD" id="cd07940">
    <property type="entry name" value="DRE_TIM_IPMS"/>
    <property type="match status" value="1"/>
</dbReference>
<comment type="similarity">
    <text evidence="2">Belongs to the alpha-IPM synthase/homocitrate synthase family. LeuA type 1 subfamily.</text>
</comment>
<dbReference type="Pfam" id="PF22617">
    <property type="entry name" value="HCS_D2"/>
    <property type="match status" value="1"/>
</dbReference>
<keyword evidence="14" id="KW-0012">Acyltransferase</keyword>
<keyword evidence="10" id="KW-0100">Branched-chain amino acid biosynthesis</keyword>
<evidence type="ECO:0000313" key="15">
    <source>
        <dbReference type="Proteomes" id="UP001300012"/>
    </source>
</evidence>
<dbReference type="InterPro" id="IPR050073">
    <property type="entry name" value="2-IPM_HCS-like"/>
</dbReference>
<dbReference type="InterPro" id="IPR054691">
    <property type="entry name" value="LeuA/HCS_post-cat"/>
</dbReference>